<evidence type="ECO:0000313" key="1">
    <source>
        <dbReference type="EMBL" id="OKO89411.1"/>
    </source>
</evidence>
<name>A0A1Q5SN22_9BACL</name>
<reference evidence="1 2" key="1">
    <citation type="submission" date="2016-11" db="EMBL/GenBank/DDBJ databases">
        <authorList>
            <person name="Kadnikov V."/>
            <person name="Nazina T."/>
        </authorList>
    </citation>
    <scope>NUCLEOTIDE SEQUENCE [LARGE SCALE GENOMIC DNA]</scope>
    <source>
        <strain evidence="1 2">1017</strain>
    </source>
</reference>
<sequence>MTWCCFAKSSSHFGIVHVFLTALFSISWRNGGISKLFAFLFIAQTRPMYYNKHRNRFFPRKSDPHGVSFARLGEKRKNGGKRKRFLC</sequence>
<evidence type="ECO:0000313" key="2">
    <source>
        <dbReference type="Proteomes" id="UP000186030"/>
    </source>
</evidence>
<gene>
    <name evidence="1" type="ORF">BRO54_3339</name>
</gene>
<comment type="caution">
    <text evidence="1">The sequence shown here is derived from an EMBL/GenBank/DDBJ whole genome shotgun (WGS) entry which is preliminary data.</text>
</comment>
<dbReference type="AlphaFoldDB" id="A0A1Q5SN22"/>
<proteinExistence type="predicted"/>
<dbReference type="EMBL" id="MQMG01000057">
    <property type="protein sequence ID" value="OKO89411.1"/>
    <property type="molecule type" value="Genomic_DNA"/>
</dbReference>
<organism evidence="1 2">
    <name type="scientific">Geobacillus proteiniphilus</name>
    <dbReference type="NCBI Taxonomy" id="860353"/>
    <lineage>
        <taxon>Bacteria</taxon>
        <taxon>Bacillati</taxon>
        <taxon>Bacillota</taxon>
        <taxon>Bacilli</taxon>
        <taxon>Bacillales</taxon>
        <taxon>Anoxybacillaceae</taxon>
        <taxon>Geobacillus</taxon>
    </lineage>
</organism>
<reference evidence="2" key="2">
    <citation type="submission" date="2017-01" db="EMBL/GenBank/DDBJ databases">
        <title>Genome sequencing and annotation of Geobacillus sp. 1017, a Hydrocarbon-Oxidizing Thermophilic Bacterium Isolated from a Heavy Oil Reservoir (China).</title>
        <authorList>
            <person name="Kadnikov V.V."/>
            <person name="Mardanov A.V."/>
            <person name="Poltaraus A.B."/>
            <person name="Sokolova D.S."/>
            <person name="Semenova E.M."/>
            <person name="Ravin N.V."/>
            <person name="Tourova T.P."/>
            <person name="Nazina T.N."/>
        </authorList>
    </citation>
    <scope>NUCLEOTIDE SEQUENCE [LARGE SCALE GENOMIC DNA]</scope>
    <source>
        <strain evidence="2">1017</strain>
    </source>
</reference>
<protein>
    <submittedName>
        <fullName evidence="1">Uncharacterized protein</fullName>
    </submittedName>
</protein>
<accession>A0A1Q5SN22</accession>
<dbReference type="Proteomes" id="UP000186030">
    <property type="component" value="Unassembled WGS sequence"/>
</dbReference>